<feature type="domain" description="N-acetyltransferase" evidence="3">
    <location>
        <begin position="1"/>
        <end position="142"/>
    </location>
</feature>
<sequence length="142" mass="16228">MLVRTVSPKDSKTLVRLMAELGYDPVESELLETINTYTTSDSYWCYVVEVDGTPVACASYHIMQYFHCKGSLMRVTSIVVDTKFKRQGLGRILMDKAVDLAKENSCDKIELTSGGHRSSEAHRFYESLGYEEYNGIRYLKYI</sequence>
<evidence type="ECO:0000256" key="1">
    <source>
        <dbReference type="ARBA" id="ARBA00022679"/>
    </source>
</evidence>
<dbReference type="SUPFAM" id="SSF55729">
    <property type="entry name" value="Acyl-CoA N-acyltransferases (Nat)"/>
    <property type="match status" value="1"/>
</dbReference>
<dbReference type="Pfam" id="PF00583">
    <property type="entry name" value="Acetyltransf_1"/>
    <property type="match status" value="1"/>
</dbReference>
<dbReference type="Proteomes" id="UP000245506">
    <property type="component" value="Unassembled WGS sequence"/>
</dbReference>
<comment type="caution">
    <text evidence="4">The sequence shown here is derived from an EMBL/GenBank/DDBJ whole genome shotgun (WGS) entry which is preliminary data.</text>
</comment>
<dbReference type="CDD" id="cd04301">
    <property type="entry name" value="NAT_SF"/>
    <property type="match status" value="1"/>
</dbReference>
<accession>A0A317C5V3</accession>
<keyword evidence="2" id="KW-0012">Acyltransferase</keyword>
<evidence type="ECO:0000313" key="4">
    <source>
        <dbReference type="EMBL" id="PWQ93639.1"/>
    </source>
</evidence>
<evidence type="ECO:0000313" key="5">
    <source>
        <dbReference type="Proteomes" id="UP000245506"/>
    </source>
</evidence>
<dbReference type="RefSeq" id="WP_109825640.1">
    <property type="nucleotide sequence ID" value="NZ_QGKL01000042.1"/>
</dbReference>
<evidence type="ECO:0000259" key="3">
    <source>
        <dbReference type="PROSITE" id="PS51186"/>
    </source>
</evidence>
<keyword evidence="1" id="KW-0808">Transferase</keyword>
<reference evidence="4 5" key="1">
    <citation type="submission" date="2018-05" db="EMBL/GenBank/DDBJ databases">
        <title>Leucothrix arctica sp. nov., isolated from Arctic seawater.</title>
        <authorList>
            <person name="Choi A."/>
            <person name="Baek K."/>
        </authorList>
    </citation>
    <scope>NUCLEOTIDE SEQUENCE [LARGE SCALE GENOMIC DNA]</scope>
    <source>
        <strain evidence="4 5">IMCC9719</strain>
    </source>
</reference>
<evidence type="ECO:0000256" key="2">
    <source>
        <dbReference type="ARBA" id="ARBA00023315"/>
    </source>
</evidence>
<name>A0A317C5V3_9GAMM</name>
<organism evidence="4 5">
    <name type="scientific">Leucothrix arctica</name>
    <dbReference type="NCBI Taxonomy" id="1481894"/>
    <lineage>
        <taxon>Bacteria</taxon>
        <taxon>Pseudomonadati</taxon>
        <taxon>Pseudomonadota</taxon>
        <taxon>Gammaproteobacteria</taxon>
        <taxon>Thiotrichales</taxon>
        <taxon>Thiotrichaceae</taxon>
        <taxon>Leucothrix</taxon>
    </lineage>
</organism>
<dbReference type="OrthoDB" id="7054990at2"/>
<dbReference type="PROSITE" id="PS51186">
    <property type="entry name" value="GNAT"/>
    <property type="match status" value="1"/>
</dbReference>
<dbReference type="InterPro" id="IPR016181">
    <property type="entry name" value="Acyl_CoA_acyltransferase"/>
</dbReference>
<dbReference type="EMBL" id="QGKL01000042">
    <property type="protein sequence ID" value="PWQ93639.1"/>
    <property type="molecule type" value="Genomic_DNA"/>
</dbReference>
<protein>
    <recommendedName>
        <fullName evidence="3">N-acetyltransferase domain-containing protein</fullName>
    </recommendedName>
</protein>
<dbReference type="PANTHER" id="PTHR43420">
    <property type="entry name" value="ACETYLTRANSFERASE"/>
    <property type="match status" value="1"/>
</dbReference>
<dbReference type="AlphaFoldDB" id="A0A317C5V3"/>
<dbReference type="InterPro" id="IPR050680">
    <property type="entry name" value="YpeA/RimI_acetyltransf"/>
</dbReference>
<dbReference type="InterPro" id="IPR000182">
    <property type="entry name" value="GNAT_dom"/>
</dbReference>
<keyword evidence="5" id="KW-1185">Reference proteome</keyword>
<dbReference type="GO" id="GO:0016747">
    <property type="term" value="F:acyltransferase activity, transferring groups other than amino-acyl groups"/>
    <property type="evidence" value="ECO:0007669"/>
    <property type="project" value="InterPro"/>
</dbReference>
<dbReference type="Gene3D" id="3.40.630.30">
    <property type="match status" value="1"/>
</dbReference>
<gene>
    <name evidence="4" type="ORF">DKT75_18665</name>
</gene>
<proteinExistence type="predicted"/>